<dbReference type="EMBL" id="DS989733">
    <property type="protein sequence ID" value="EEA07415.1"/>
    <property type="molecule type" value="Genomic_DNA"/>
</dbReference>
<dbReference type="AlphaFoldDB" id="B6AGS4"/>
<dbReference type="VEuPathDB" id="CryptoDB:CMU_035880"/>
<organism evidence="2 3">
    <name type="scientific">Cryptosporidium muris (strain RN66)</name>
    <dbReference type="NCBI Taxonomy" id="441375"/>
    <lineage>
        <taxon>Eukaryota</taxon>
        <taxon>Sar</taxon>
        <taxon>Alveolata</taxon>
        <taxon>Apicomplexa</taxon>
        <taxon>Conoidasida</taxon>
        <taxon>Coccidia</taxon>
        <taxon>Eucoccidiorida</taxon>
        <taxon>Eimeriorina</taxon>
        <taxon>Cryptosporidiidae</taxon>
        <taxon>Cryptosporidium</taxon>
    </lineage>
</organism>
<keyword evidence="3" id="KW-1185">Reference proteome</keyword>
<sequence length="281" mass="31803">MLDSSNKENSAVTQIGRKSLLYKFIKKLKEPTNQLKSATPSETSESEELNSTISSPSIYNSLNFSPIYQESEEYEKLGSVITDSKKFDTEKSRTVSQKNTANQATFIESKYLQPNSTSKKPISKSLEKLYASPKNYRNIYPMFSPYQACETLVNCNLTSLCPRTMCICMYNICPNQNYSIASEVKPWSDQLACKTCFGRSQQNMLMMARNKVQCKYHCQGSSQAIPYRLPPAIRFNFCNSSNGNLNCYNSSNSFSTCCNICNSCRFCRSNSLNNCCIVYSQ</sequence>
<feature type="compositionally biased region" description="Low complexity" evidence="1">
    <location>
        <begin position="37"/>
        <end position="53"/>
    </location>
</feature>
<proteinExistence type="predicted"/>
<name>B6AGS4_CRYMR</name>
<accession>B6AGS4</accession>
<dbReference type="OrthoDB" id="10288379at2759"/>
<reference evidence="2" key="1">
    <citation type="submission" date="2008-06" db="EMBL/GenBank/DDBJ databases">
        <authorList>
            <person name="Lorenzi H."/>
            <person name="Inman J."/>
            <person name="Miller J."/>
            <person name="Schobel S."/>
            <person name="Amedeo P."/>
            <person name="Caler E.V."/>
            <person name="da Silva J."/>
        </authorList>
    </citation>
    <scope>NUCLEOTIDE SEQUENCE [LARGE SCALE GENOMIC DNA]</scope>
    <source>
        <strain evidence="2">RN66</strain>
    </source>
</reference>
<dbReference type="GeneID" id="6996956"/>
<evidence type="ECO:0000313" key="2">
    <source>
        <dbReference type="EMBL" id="EEA07415.1"/>
    </source>
</evidence>
<protein>
    <submittedName>
        <fullName evidence="2">Uncharacterized protein</fullName>
    </submittedName>
</protein>
<feature type="region of interest" description="Disordered" evidence="1">
    <location>
        <begin position="32"/>
        <end position="53"/>
    </location>
</feature>
<gene>
    <name evidence="2" type="ORF">CMU_035880</name>
</gene>
<evidence type="ECO:0000313" key="3">
    <source>
        <dbReference type="Proteomes" id="UP000001460"/>
    </source>
</evidence>
<evidence type="ECO:0000256" key="1">
    <source>
        <dbReference type="SAM" id="MobiDB-lite"/>
    </source>
</evidence>
<dbReference type="RefSeq" id="XP_002141764.1">
    <property type="nucleotide sequence ID" value="XM_002141728.1"/>
</dbReference>
<dbReference type="Proteomes" id="UP000001460">
    <property type="component" value="Unassembled WGS sequence"/>
</dbReference>